<accession>A0A433WAS0</accession>
<keyword evidence="4" id="KW-0472">Membrane</keyword>
<comment type="caution">
    <text evidence="8">The sequence shown here is derived from an EMBL/GenBank/DDBJ whole genome shotgun (WGS) entry which is preliminary data.</text>
</comment>
<dbReference type="GO" id="GO:0009279">
    <property type="term" value="C:cell outer membrane"/>
    <property type="evidence" value="ECO:0007669"/>
    <property type="project" value="UniProtKB-SubCell"/>
</dbReference>
<keyword evidence="3" id="KW-0732">Signal</keyword>
<dbReference type="AlphaFoldDB" id="A0A433WAS0"/>
<evidence type="ECO:0000259" key="6">
    <source>
        <dbReference type="Pfam" id="PF07980"/>
    </source>
</evidence>
<gene>
    <name evidence="8" type="ORF">ECE50_001285</name>
</gene>
<dbReference type="InterPro" id="IPR011990">
    <property type="entry name" value="TPR-like_helical_dom_sf"/>
</dbReference>
<proteinExistence type="inferred from homology"/>
<evidence type="ECO:0000256" key="2">
    <source>
        <dbReference type="ARBA" id="ARBA00006275"/>
    </source>
</evidence>
<keyword evidence="9" id="KW-1185">Reference proteome</keyword>
<evidence type="ECO:0000313" key="9">
    <source>
        <dbReference type="Proteomes" id="UP000281028"/>
    </source>
</evidence>
<dbReference type="CDD" id="cd08977">
    <property type="entry name" value="SusD"/>
    <property type="match status" value="1"/>
</dbReference>
<dbReference type="EMBL" id="RIAR02000001">
    <property type="protein sequence ID" value="NSL85444.1"/>
    <property type="molecule type" value="Genomic_DNA"/>
</dbReference>
<evidence type="ECO:0000256" key="3">
    <source>
        <dbReference type="ARBA" id="ARBA00022729"/>
    </source>
</evidence>
<dbReference type="Gene3D" id="1.25.40.390">
    <property type="match status" value="1"/>
</dbReference>
<dbReference type="Pfam" id="PF07980">
    <property type="entry name" value="SusD_RagB"/>
    <property type="match status" value="1"/>
</dbReference>
<name>A0A433WAS0_9BACT</name>
<protein>
    <submittedName>
        <fullName evidence="8">RagB/SusD family nutrient uptake outer membrane protein</fullName>
    </submittedName>
</protein>
<comment type="similarity">
    <text evidence="2">Belongs to the SusD family.</text>
</comment>
<dbReference type="InterPro" id="IPR033985">
    <property type="entry name" value="SusD-like_N"/>
</dbReference>
<evidence type="ECO:0000259" key="7">
    <source>
        <dbReference type="Pfam" id="PF14322"/>
    </source>
</evidence>
<organism evidence="8 9">
    <name type="scientific">Chitinophaga solisilvae</name>
    <dbReference type="NCBI Taxonomy" id="1233460"/>
    <lineage>
        <taxon>Bacteria</taxon>
        <taxon>Pseudomonadati</taxon>
        <taxon>Bacteroidota</taxon>
        <taxon>Chitinophagia</taxon>
        <taxon>Chitinophagales</taxon>
        <taxon>Chitinophagaceae</taxon>
        <taxon>Chitinophaga</taxon>
    </lineage>
</organism>
<comment type="subcellular location">
    <subcellularLocation>
        <location evidence="1">Cell outer membrane</location>
    </subcellularLocation>
</comment>
<evidence type="ECO:0000256" key="1">
    <source>
        <dbReference type="ARBA" id="ARBA00004442"/>
    </source>
</evidence>
<evidence type="ECO:0000256" key="4">
    <source>
        <dbReference type="ARBA" id="ARBA00023136"/>
    </source>
</evidence>
<dbReference type="SUPFAM" id="SSF48452">
    <property type="entry name" value="TPR-like"/>
    <property type="match status" value="1"/>
</dbReference>
<feature type="domain" description="SusD-like N-terminal" evidence="7">
    <location>
        <begin position="87"/>
        <end position="230"/>
    </location>
</feature>
<dbReference type="Pfam" id="PF14322">
    <property type="entry name" value="SusD-like_3"/>
    <property type="match status" value="1"/>
</dbReference>
<evidence type="ECO:0000256" key="5">
    <source>
        <dbReference type="ARBA" id="ARBA00023237"/>
    </source>
</evidence>
<reference evidence="8" key="1">
    <citation type="submission" date="2020-05" db="EMBL/GenBank/DDBJ databases">
        <title>Chitinophaga laudate sp. nov., isolated from a tropical peat swamp.</title>
        <authorList>
            <person name="Goh C.B.S."/>
            <person name="Lee M.S."/>
            <person name="Parimannan S."/>
            <person name="Pasbakhsh P."/>
            <person name="Yule C.M."/>
            <person name="Rajandas H."/>
            <person name="Loke S."/>
            <person name="Croft L."/>
            <person name="Tan J.B.L."/>
        </authorList>
    </citation>
    <scope>NUCLEOTIDE SEQUENCE</scope>
    <source>
        <strain evidence="8">Mgbs1</strain>
    </source>
</reference>
<dbReference type="OrthoDB" id="5694214at2"/>
<keyword evidence="5" id="KW-0998">Cell outer membrane</keyword>
<sequence length="509" mass="58074">MKKSLLYTMLVSAGLFCSTGCKKELLNQNSPDKLTTDNFWNSRERALSGLAAAYSQVESFVGWENFIEGRSCREYFREDFIEPGTDAYNYSWWMEIYNFTYQSDNVAIDYFWKDNYRGINFTNQVLANVAAMTDNQIDEASRKVILAEARFLEAYYYFKLLTNFEKVIIRDKVPEGESDMPKAPASRSEVWDLIINDLKLAEANLPLRSGRPNKELGRATKGAAQAYLGKALIYRGGEDAANKTKYYTEAATWLKKVMDSNEYSLESNFMGMFNGTLKNSKESVFELQMTMDESNGNYFKSQLSDWIAAFELGGYGEIYGTPRLLAEMKKEGKTASDGLYDHRIYNTVFFKDAYFNDPVNPRVYDKIYDDVFKNNDGAIAFRKWIPASSALLGNATAINMPIIRFADVKLLYAETQNHLGAQDKAMEQVNDVRARSAMPALNLTASADVFNQIVHERVMEFTLESSRFYDLRRWGLLATNMQAAGRTWTTANNYFPLPLKETLNNPLAK</sequence>
<feature type="domain" description="RagB/SusD" evidence="6">
    <location>
        <begin position="282"/>
        <end position="494"/>
    </location>
</feature>
<dbReference type="Proteomes" id="UP000281028">
    <property type="component" value="Unassembled WGS sequence"/>
</dbReference>
<evidence type="ECO:0000313" key="8">
    <source>
        <dbReference type="EMBL" id="NSL85444.1"/>
    </source>
</evidence>
<dbReference type="InterPro" id="IPR012944">
    <property type="entry name" value="SusD_RagB_dom"/>
</dbReference>